<dbReference type="Proteomes" id="UP000473885">
    <property type="component" value="Unassembled WGS sequence"/>
</dbReference>
<dbReference type="RefSeq" id="WP_163248982.1">
    <property type="nucleotide sequence ID" value="NZ_SXDP01000003.1"/>
</dbReference>
<evidence type="ECO:0000259" key="3">
    <source>
        <dbReference type="Pfam" id="PF24883"/>
    </source>
</evidence>
<organism evidence="4 5">
    <name type="scientific">Clostridium niameyense</name>
    <dbReference type="NCBI Taxonomy" id="1622073"/>
    <lineage>
        <taxon>Bacteria</taxon>
        <taxon>Bacillati</taxon>
        <taxon>Bacillota</taxon>
        <taxon>Clostridia</taxon>
        <taxon>Eubacteriales</taxon>
        <taxon>Clostridiaceae</taxon>
        <taxon>Clostridium</taxon>
    </lineage>
</organism>
<protein>
    <submittedName>
        <fullName evidence="4">ATPase</fullName>
    </submittedName>
</protein>
<evidence type="ECO:0000256" key="2">
    <source>
        <dbReference type="SAM" id="Coils"/>
    </source>
</evidence>
<evidence type="ECO:0000256" key="1">
    <source>
        <dbReference type="ARBA" id="ARBA00022737"/>
    </source>
</evidence>
<dbReference type="EMBL" id="SXDP01000003">
    <property type="protein sequence ID" value="NEZ46765.1"/>
    <property type="molecule type" value="Genomic_DNA"/>
</dbReference>
<name>A0A6M0R927_9CLOT</name>
<keyword evidence="5" id="KW-1185">Reference proteome</keyword>
<evidence type="ECO:0000313" key="4">
    <source>
        <dbReference type="EMBL" id="NEZ46765.1"/>
    </source>
</evidence>
<evidence type="ECO:0000313" key="5">
    <source>
        <dbReference type="Proteomes" id="UP000473885"/>
    </source>
</evidence>
<dbReference type="AlphaFoldDB" id="A0A6M0R927"/>
<dbReference type="SUPFAM" id="SSF52540">
    <property type="entry name" value="P-loop containing nucleoside triphosphate hydrolases"/>
    <property type="match status" value="1"/>
</dbReference>
<comment type="caution">
    <text evidence="4">The sequence shown here is derived from an EMBL/GenBank/DDBJ whole genome shotgun (WGS) entry which is preliminary data.</text>
</comment>
<keyword evidence="1" id="KW-0677">Repeat</keyword>
<reference evidence="4 5" key="1">
    <citation type="submission" date="2019-04" db="EMBL/GenBank/DDBJ databases">
        <title>Genome sequencing of Clostridium botulinum Groups I-IV and Clostridium butyricum.</title>
        <authorList>
            <person name="Brunt J."/>
            <person name="Van Vliet A.H.M."/>
            <person name="Stringer S.C."/>
            <person name="Carter A.T."/>
            <person name="Peck M.W."/>
        </authorList>
    </citation>
    <scope>NUCLEOTIDE SEQUENCE [LARGE SCALE GENOMIC DNA]</scope>
    <source>
        <strain evidence="4 5">IFR 18/094</strain>
    </source>
</reference>
<gene>
    <name evidence="4" type="ORF">FDF74_05980</name>
</gene>
<sequence length="361" mass="41289">MINSSIHAFAGANTSEGFYSFFDYIIDTDKAKKIICLKGGPGTGKSSLMKKISKFFEDEGFLIEYFHCSSDTDSLDSIVIKDIGVCLVDGTAPHIRDPKNPGIIDEILNLGNYWDANSILPYKNEILSVNDEISDSFKKAYRYLKSAKYIHDNWSYYNSKSINSTKLNKLEQELKNNIIPNKNYTNPGSLKHRFATAFSPQGIVTYADSLSKRCKNIYVLNGGPGTFKSHVLQNIGTEAYKQGYNIEFYHDTLIPSRIEHLMIPELNSAILTSNEVNNKTFEGQQFYMDNILDLSVLNKYRTEIDENKKLFKEILEKALKSIKEFKNLHDKLEQYYINSMNFECINSVTNTLIDEFLSYKK</sequence>
<feature type="coiled-coil region" evidence="2">
    <location>
        <begin position="297"/>
        <end position="335"/>
    </location>
</feature>
<dbReference type="InterPro" id="IPR056884">
    <property type="entry name" value="NPHP3-like_N"/>
</dbReference>
<feature type="domain" description="Nephrocystin 3-like N-terminal" evidence="3">
    <location>
        <begin position="26"/>
        <end position="76"/>
    </location>
</feature>
<proteinExistence type="predicted"/>
<dbReference type="InterPro" id="IPR027417">
    <property type="entry name" value="P-loop_NTPase"/>
</dbReference>
<keyword evidence="2" id="KW-0175">Coiled coil</keyword>
<accession>A0A6M0R927</accession>
<dbReference type="Pfam" id="PF24883">
    <property type="entry name" value="NPHP3_N"/>
    <property type="match status" value="1"/>
</dbReference>